<dbReference type="HAMAP" id="MF_00528">
    <property type="entry name" value="Maf"/>
    <property type="match status" value="1"/>
</dbReference>
<feature type="site" description="Important for substrate specificity" evidence="9">
    <location>
        <position position="12"/>
    </location>
</feature>
<dbReference type="GO" id="GO:0047429">
    <property type="term" value="F:nucleoside triphosphate diphosphatase activity"/>
    <property type="evidence" value="ECO:0007669"/>
    <property type="project" value="InterPro"/>
</dbReference>
<dbReference type="Proteomes" id="UP000009144">
    <property type="component" value="Chromosome"/>
</dbReference>
<dbReference type="SUPFAM" id="SSF52972">
    <property type="entry name" value="ITPase-like"/>
    <property type="match status" value="1"/>
</dbReference>
<dbReference type="InterPro" id="IPR003697">
    <property type="entry name" value="Maf-like"/>
</dbReference>
<organism evidence="10 11">
    <name type="scientific">Methylophaga nitratireducenticrescens</name>
    <dbReference type="NCBI Taxonomy" id="754476"/>
    <lineage>
        <taxon>Bacteria</taxon>
        <taxon>Pseudomonadati</taxon>
        <taxon>Pseudomonadota</taxon>
        <taxon>Gammaproteobacteria</taxon>
        <taxon>Thiotrichales</taxon>
        <taxon>Piscirickettsiaceae</taxon>
        <taxon>Methylophaga</taxon>
    </lineage>
</organism>
<dbReference type="Pfam" id="PF02545">
    <property type="entry name" value="Maf"/>
    <property type="match status" value="1"/>
</dbReference>
<dbReference type="eggNOG" id="COG0424">
    <property type="taxonomic scope" value="Bacteria"/>
</dbReference>
<dbReference type="OrthoDB" id="9813694at2"/>
<dbReference type="NCBIfam" id="TIGR00172">
    <property type="entry name" value="maf"/>
    <property type="match status" value="1"/>
</dbReference>
<evidence type="ECO:0000256" key="5">
    <source>
        <dbReference type="ARBA" id="ARBA00050213"/>
    </source>
</evidence>
<dbReference type="FunFam" id="3.90.950.10:FF:000005">
    <property type="entry name" value="7-methyl-GTP pyrophosphatase"/>
    <property type="match status" value="1"/>
</dbReference>
<dbReference type="GO" id="GO:0009117">
    <property type="term" value="P:nucleotide metabolic process"/>
    <property type="evidence" value="ECO:0007669"/>
    <property type="project" value="UniProtKB-KW"/>
</dbReference>
<evidence type="ECO:0000313" key="11">
    <source>
        <dbReference type="Proteomes" id="UP000009144"/>
    </source>
</evidence>
<dbReference type="InterPro" id="IPR029001">
    <property type="entry name" value="ITPase-like_fam"/>
</dbReference>
<dbReference type="PANTHER" id="PTHR43213:SF10">
    <property type="entry name" value="7-METHYL-GTP PYROPHOSPHATASE"/>
    <property type="match status" value="1"/>
</dbReference>
<keyword evidence="4 9" id="KW-0546">Nucleotide metabolism</keyword>
<dbReference type="Gene3D" id="3.90.950.10">
    <property type="match status" value="1"/>
</dbReference>
<dbReference type="CDD" id="cd00555">
    <property type="entry name" value="Maf"/>
    <property type="match status" value="1"/>
</dbReference>
<gene>
    <name evidence="10" type="ordered locus">Q7A_2033</name>
</gene>
<dbReference type="RefSeq" id="WP_014707217.1">
    <property type="nucleotide sequence ID" value="NC_017857.3"/>
</dbReference>
<dbReference type="PANTHER" id="PTHR43213">
    <property type="entry name" value="BIFUNCTIONAL DTTP/UTP PYROPHOSPHATASE/METHYLTRANSFERASE PROTEIN-RELATED"/>
    <property type="match status" value="1"/>
</dbReference>
<comment type="function">
    <text evidence="6 9">Nucleoside triphosphate pyrophosphatase that hydrolyzes 7-methyl-GTP (m(7)GTP). May have a dual role in cell division arrest and in preventing the incorporation of modified nucleotides into cellular nucleic acids.</text>
</comment>
<accession>I1XKD0</accession>
<reference evidence="10 11" key="2">
    <citation type="journal article" date="2013" name="Int. J. Syst. Evol. Microbiol.">
        <title>Methylophaga nitratireducenticrescens sp. nov. and Methylophaga frappieri sp. nov., isolated from the biofilm of the methanol-fed denitrification system treating the seawater at the Montreal Biodome.</title>
        <authorList>
            <person name="Villeneuve C."/>
            <person name="Martineau C."/>
            <person name="Mauffrey F."/>
            <person name="Villemur R."/>
        </authorList>
    </citation>
    <scope>NUCLEOTIDE SEQUENCE [LARGE SCALE GENOMIC DNA]</scope>
    <source>
        <strain evidence="10 11">JAM1</strain>
    </source>
</reference>
<proteinExistence type="inferred from homology"/>
<dbReference type="AlphaFoldDB" id="I1XKD0"/>
<keyword evidence="2 9" id="KW-0963">Cytoplasm</keyword>
<feature type="active site" description="Proton acceptor" evidence="9">
    <location>
        <position position="69"/>
    </location>
</feature>
<evidence type="ECO:0000256" key="9">
    <source>
        <dbReference type="HAMAP-Rule" id="MF_00528"/>
    </source>
</evidence>
<keyword evidence="11" id="KW-1185">Reference proteome</keyword>
<evidence type="ECO:0000256" key="6">
    <source>
        <dbReference type="ARBA" id="ARBA00053369"/>
    </source>
</evidence>
<dbReference type="STRING" id="754476.Q7A_2033"/>
<comment type="subcellular location">
    <subcellularLocation>
        <location evidence="1 9">Cytoplasm</location>
    </subcellularLocation>
</comment>
<dbReference type="PATRIC" id="fig|754476.3.peg.2010"/>
<sequence>MQTLILGSSSPFRAELLAKLHLNFLTASPDIDESPKPNETPDQLVRRLAESKARKIAEQYPDSLIIGSDQVAVLNGQVMGKPGNHLKAIEQLSAASGNTVTFMTGLALFNAATGNMQSDVDYFEVVFRTLSAEQIEFYLTTEQPYQCAGSFKSEGFGISLFKELRGRDPNSLVGLPLIRLIELLANENIDVLVSSPLRASY</sequence>
<evidence type="ECO:0000256" key="7">
    <source>
        <dbReference type="ARBA" id="ARBA00060749"/>
    </source>
</evidence>
<dbReference type="KEGG" id="mej:Q7A_2033"/>
<comment type="cofactor">
    <cofactor evidence="9">
        <name>a divalent metal cation</name>
        <dbReference type="ChEBI" id="CHEBI:60240"/>
    </cofactor>
</comment>
<feature type="site" description="Important for substrate specificity" evidence="9">
    <location>
        <position position="70"/>
    </location>
</feature>
<evidence type="ECO:0000256" key="1">
    <source>
        <dbReference type="ARBA" id="ARBA00004496"/>
    </source>
</evidence>
<dbReference type="EC" id="3.6.1.-" evidence="9"/>
<name>I1XKD0_METNJ</name>
<dbReference type="PIRSF" id="PIRSF006305">
    <property type="entry name" value="Maf"/>
    <property type="match status" value="1"/>
</dbReference>
<evidence type="ECO:0000313" key="10">
    <source>
        <dbReference type="EMBL" id="AFI84849.1"/>
    </source>
</evidence>
<dbReference type="HOGENOM" id="CLU_040416_1_0_6"/>
<evidence type="ECO:0000256" key="8">
    <source>
        <dbReference type="ARBA" id="ARBA00068163"/>
    </source>
</evidence>
<comment type="similarity">
    <text evidence="7 9">Belongs to the Maf family. YceF subfamily.</text>
</comment>
<protein>
    <recommendedName>
        <fullName evidence="8 9">7-methyl-GTP pyrophosphatase</fullName>
        <shortName evidence="9">m(7)GTP pyrophosphatase</shortName>
        <ecNumber evidence="9">3.6.1.-</ecNumber>
    </recommendedName>
</protein>
<comment type="catalytic activity">
    <reaction evidence="5 9">
        <text>N(7)-methyl-GTP + H2O = N(7)-methyl-GMP + diphosphate + H(+)</text>
        <dbReference type="Rhea" id="RHEA:58744"/>
        <dbReference type="ChEBI" id="CHEBI:15377"/>
        <dbReference type="ChEBI" id="CHEBI:15378"/>
        <dbReference type="ChEBI" id="CHEBI:33019"/>
        <dbReference type="ChEBI" id="CHEBI:58285"/>
        <dbReference type="ChEBI" id="CHEBI:87133"/>
    </reaction>
</comment>
<evidence type="ECO:0000256" key="3">
    <source>
        <dbReference type="ARBA" id="ARBA00022801"/>
    </source>
</evidence>
<dbReference type="EMBL" id="CP003390">
    <property type="protein sequence ID" value="AFI84849.1"/>
    <property type="molecule type" value="Genomic_DNA"/>
</dbReference>
<evidence type="ECO:0000256" key="2">
    <source>
        <dbReference type="ARBA" id="ARBA00022490"/>
    </source>
</evidence>
<reference evidence="10 11" key="1">
    <citation type="journal article" date="2012" name="J. Bacteriol.">
        <title>Complete genome sequences of Methylophaga sp. strain JAM1 and Methylophaga sp. strain JAM7.</title>
        <authorList>
            <person name="Villeneuve C."/>
            <person name="Martineau C."/>
            <person name="Mauffrey F."/>
            <person name="Villemur R."/>
        </authorList>
    </citation>
    <scope>NUCLEOTIDE SEQUENCE [LARGE SCALE GENOMIC DNA]</scope>
    <source>
        <strain evidence="10 11">JAM1</strain>
    </source>
</reference>
<keyword evidence="3 9" id="KW-0378">Hydrolase</keyword>
<evidence type="ECO:0000256" key="4">
    <source>
        <dbReference type="ARBA" id="ARBA00023080"/>
    </source>
</evidence>
<dbReference type="GO" id="GO:0005737">
    <property type="term" value="C:cytoplasm"/>
    <property type="evidence" value="ECO:0007669"/>
    <property type="project" value="UniProtKB-SubCell"/>
</dbReference>
<comment type="caution">
    <text evidence="9">Lacks conserved residue(s) required for the propagation of feature annotation.</text>
</comment>
<feature type="site" description="Important for substrate specificity" evidence="9">
    <location>
        <position position="154"/>
    </location>
</feature>